<comment type="caution">
    <text evidence="8">The sequence shown here is derived from an EMBL/GenBank/DDBJ whole genome shotgun (WGS) entry which is preliminary data.</text>
</comment>
<dbReference type="PROSITE" id="PS01081">
    <property type="entry name" value="HTH_TETR_1"/>
    <property type="match status" value="1"/>
</dbReference>
<keyword evidence="4" id="KW-0804">Transcription</keyword>
<organism evidence="8 9">
    <name type="scientific">Falsigemmobacter faecalis</name>
    <dbReference type="NCBI Taxonomy" id="2488730"/>
    <lineage>
        <taxon>Bacteria</taxon>
        <taxon>Pseudomonadati</taxon>
        <taxon>Pseudomonadota</taxon>
        <taxon>Alphaproteobacteria</taxon>
        <taxon>Rhodobacterales</taxon>
        <taxon>Paracoccaceae</taxon>
        <taxon>Falsigemmobacter</taxon>
    </lineage>
</organism>
<dbReference type="PRINTS" id="PR00455">
    <property type="entry name" value="HTHTETR"/>
</dbReference>
<sequence>MARTARRSASPSPWTSADEREREREAKREAVLRTAARFFNEKGYHATSLDDVASALSVTKPTIYHYFANKDEILMECTRRGLNALADSMRATDQEGLSGAQALEAMMMAHAFEMMDDFGICVARTQDHLLSPESRAQFRALKREIDALIRRTISRGVEDGSLRVPDVRIAAFTLGLALNSLGSWFRPDGPMGREETAKLTVATLLTGLRSQKS</sequence>
<dbReference type="AlphaFoldDB" id="A0A3P3DWI2"/>
<dbReference type="InterPro" id="IPR009057">
    <property type="entry name" value="Homeodomain-like_sf"/>
</dbReference>
<dbReference type="InterPro" id="IPR050109">
    <property type="entry name" value="HTH-type_TetR-like_transc_reg"/>
</dbReference>
<evidence type="ECO:0000256" key="4">
    <source>
        <dbReference type="ARBA" id="ARBA00023163"/>
    </source>
</evidence>
<dbReference type="PANTHER" id="PTHR30055:SF175">
    <property type="entry name" value="HTH-TYPE TRANSCRIPTIONAL REPRESSOR KSTR2"/>
    <property type="match status" value="1"/>
</dbReference>
<protein>
    <submittedName>
        <fullName evidence="8">TetR/AcrR family transcriptional regulator</fullName>
    </submittedName>
</protein>
<evidence type="ECO:0000256" key="3">
    <source>
        <dbReference type="ARBA" id="ARBA00023125"/>
    </source>
</evidence>
<dbReference type="RefSeq" id="WP_124963132.1">
    <property type="nucleotide sequence ID" value="NZ_RRAZ01000001.1"/>
</dbReference>
<dbReference type="Gene3D" id="1.10.357.10">
    <property type="entry name" value="Tetracycline Repressor, domain 2"/>
    <property type="match status" value="1"/>
</dbReference>
<dbReference type="GO" id="GO:0003700">
    <property type="term" value="F:DNA-binding transcription factor activity"/>
    <property type="evidence" value="ECO:0007669"/>
    <property type="project" value="TreeGrafter"/>
</dbReference>
<dbReference type="InterPro" id="IPR036271">
    <property type="entry name" value="Tet_transcr_reg_TetR-rel_C_sf"/>
</dbReference>
<evidence type="ECO:0000256" key="5">
    <source>
        <dbReference type="PROSITE-ProRule" id="PRU00335"/>
    </source>
</evidence>
<dbReference type="FunFam" id="1.10.10.60:FF:000141">
    <property type="entry name" value="TetR family transcriptional regulator"/>
    <property type="match status" value="1"/>
</dbReference>
<dbReference type="Pfam" id="PF00440">
    <property type="entry name" value="TetR_N"/>
    <property type="match status" value="1"/>
</dbReference>
<feature type="compositionally biased region" description="Basic and acidic residues" evidence="6">
    <location>
        <begin position="17"/>
        <end position="27"/>
    </location>
</feature>
<evidence type="ECO:0000256" key="2">
    <source>
        <dbReference type="ARBA" id="ARBA00023015"/>
    </source>
</evidence>
<dbReference type="OrthoDB" id="9779746at2"/>
<dbReference type="Proteomes" id="UP000282125">
    <property type="component" value="Unassembled WGS sequence"/>
</dbReference>
<dbReference type="Pfam" id="PF17932">
    <property type="entry name" value="TetR_C_24"/>
    <property type="match status" value="1"/>
</dbReference>
<dbReference type="InterPro" id="IPR041490">
    <property type="entry name" value="KstR2_TetR_C"/>
</dbReference>
<gene>
    <name evidence="8" type="ORF">EG244_00975</name>
</gene>
<dbReference type="InterPro" id="IPR023772">
    <property type="entry name" value="DNA-bd_HTH_TetR-type_CS"/>
</dbReference>
<evidence type="ECO:0000256" key="6">
    <source>
        <dbReference type="SAM" id="MobiDB-lite"/>
    </source>
</evidence>
<evidence type="ECO:0000256" key="1">
    <source>
        <dbReference type="ARBA" id="ARBA00022491"/>
    </source>
</evidence>
<feature type="DNA-binding region" description="H-T-H motif" evidence="5">
    <location>
        <begin position="48"/>
        <end position="67"/>
    </location>
</feature>
<dbReference type="SUPFAM" id="SSF48498">
    <property type="entry name" value="Tetracyclin repressor-like, C-terminal domain"/>
    <property type="match status" value="1"/>
</dbReference>
<accession>A0A3P3DWI2</accession>
<dbReference type="Gene3D" id="1.10.10.60">
    <property type="entry name" value="Homeodomain-like"/>
    <property type="match status" value="1"/>
</dbReference>
<evidence type="ECO:0000313" key="8">
    <source>
        <dbReference type="EMBL" id="RRH78555.1"/>
    </source>
</evidence>
<keyword evidence="2" id="KW-0805">Transcription regulation</keyword>
<dbReference type="PROSITE" id="PS50977">
    <property type="entry name" value="HTH_TETR_2"/>
    <property type="match status" value="1"/>
</dbReference>
<dbReference type="EMBL" id="RRAZ01000001">
    <property type="protein sequence ID" value="RRH78555.1"/>
    <property type="molecule type" value="Genomic_DNA"/>
</dbReference>
<proteinExistence type="predicted"/>
<keyword evidence="1" id="KW-0678">Repressor</keyword>
<feature type="domain" description="HTH tetR-type" evidence="7">
    <location>
        <begin position="25"/>
        <end position="85"/>
    </location>
</feature>
<evidence type="ECO:0000313" key="9">
    <source>
        <dbReference type="Proteomes" id="UP000282125"/>
    </source>
</evidence>
<reference evidence="8 9" key="1">
    <citation type="submission" date="2018-11" db="EMBL/GenBank/DDBJ databases">
        <title>Gemmobacter sp. nov., YIM 102744-1 draft genome.</title>
        <authorList>
            <person name="Li G."/>
            <person name="Jiang Y."/>
        </authorList>
    </citation>
    <scope>NUCLEOTIDE SEQUENCE [LARGE SCALE GENOMIC DNA]</scope>
    <source>
        <strain evidence="8 9">YIM 102744-1</strain>
    </source>
</reference>
<dbReference type="PANTHER" id="PTHR30055">
    <property type="entry name" value="HTH-TYPE TRANSCRIPTIONAL REGULATOR RUTR"/>
    <property type="match status" value="1"/>
</dbReference>
<name>A0A3P3DWI2_9RHOB</name>
<evidence type="ECO:0000259" key="7">
    <source>
        <dbReference type="PROSITE" id="PS50977"/>
    </source>
</evidence>
<dbReference type="SUPFAM" id="SSF46689">
    <property type="entry name" value="Homeodomain-like"/>
    <property type="match status" value="1"/>
</dbReference>
<feature type="region of interest" description="Disordered" evidence="6">
    <location>
        <begin position="1"/>
        <end position="27"/>
    </location>
</feature>
<dbReference type="InterPro" id="IPR001647">
    <property type="entry name" value="HTH_TetR"/>
</dbReference>
<keyword evidence="3 5" id="KW-0238">DNA-binding</keyword>
<keyword evidence="9" id="KW-1185">Reference proteome</keyword>
<dbReference type="GO" id="GO:0000976">
    <property type="term" value="F:transcription cis-regulatory region binding"/>
    <property type="evidence" value="ECO:0007669"/>
    <property type="project" value="TreeGrafter"/>
</dbReference>